<dbReference type="EMBL" id="HG917868">
    <property type="protein sequence ID" value="CDM69363.1"/>
    <property type="molecule type" value="Genomic_DNA"/>
</dbReference>
<gene>
    <name evidence="1" type="ORF">CM240_2220</name>
</gene>
<dbReference type="Pfam" id="PF11007">
    <property type="entry name" value="CotJA"/>
    <property type="match status" value="1"/>
</dbReference>
<dbReference type="Proteomes" id="UP000019426">
    <property type="component" value="Chromosome M2/40_rep1"/>
</dbReference>
<accession>W6RY25</accession>
<organism evidence="1 2">
    <name type="scientific">Clostridium bornimense</name>
    <dbReference type="NCBI Taxonomy" id="1216932"/>
    <lineage>
        <taxon>Bacteria</taxon>
        <taxon>Bacillati</taxon>
        <taxon>Bacillota</taxon>
        <taxon>Clostridia</taxon>
        <taxon>Eubacteriales</taxon>
        <taxon>Clostridiaceae</taxon>
        <taxon>Clostridium</taxon>
    </lineage>
</organism>
<dbReference type="KEGG" id="clt:CM240_2220"/>
<dbReference type="RefSeq" id="WP_162148687.1">
    <property type="nucleotide sequence ID" value="NZ_HG917868.1"/>
</dbReference>
<dbReference type="InterPro" id="IPR020256">
    <property type="entry name" value="Spore_coat_CotJA"/>
</dbReference>
<keyword evidence="2" id="KW-1185">Reference proteome</keyword>
<dbReference type="AlphaFoldDB" id="W6RY25"/>
<evidence type="ECO:0000313" key="1">
    <source>
        <dbReference type="EMBL" id="CDM69363.1"/>
    </source>
</evidence>
<reference evidence="1 2" key="1">
    <citation type="submission" date="2013-11" db="EMBL/GenBank/DDBJ databases">
        <title>Complete genome sequence of Clostridum sp. M2/40.</title>
        <authorList>
            <person name="Wibberg D."/>
            <person name="Puehler A."/>
            <person name="Schlueter A."/>
        </authorList>
    </citation>
    <scope>NUCLEOTIDE SEQUENCE [LARGE SCALE GENOMIC DNA]</scope>
    <source>
        <strain evidence="2">M2/40</strain>
    </source>
</reference>
<dbReference type="HOGENOM" id="CLU_165298_5_0_9"/>
<dbReference type="STRING" id="1216932.CM240_2220"/>
<evidence type="ECO:0008006" key="3">
    <source>
        <dbReference type="Google" id="ProtNLM"/>
    </source>
</evidence>
<evidence type="ECO:0000313" key="2">
    <source>
        <dbReference type="Proteomes" id="UP000019426"/>
    </source>
</evidence>
<sequence>MNQYNRCKEKEIYAEAYVVPQSYCNLLDNTDALLFGTIFKDLVRPYRRRKNKKKNCSM</sequence>
<protein>
    <recommendedName>
        <fullName evidence="3">Spore coat associated protein CotJA</fullName>
    </recommendedName>
</protein>
<dbReference type="PATRIC" id="fig|1216932.3.peg.2204"/>
<name>W6RY25_9CLOT</name>
<proteinExistence type="predicted"/>